<dbReference type="AlphaFoldDB" id="A0A0F9F6C0"/>
<name>A0A0F9F6C0_9ZZZZ</name>
<dbReference type="EMBL" id="LAZR01033958">
    <property type="protein sequence ID" value="KKL46632.1"/>
    <property type="molecule type" value="Genomic_DNA"/>
</dbReference>
<organism evidence="1">
    <name type="scientific">marine sediment metagenome</name>
    <dbReference type="NCBI Taxonomy" id="412755"/>
    <lineage>
        <taxon>unclassified sequences</taxon>
        <taxon>metagenomes</taxon>
        <taxon>ecological metagenomes</taxon>
    </lineage>
</organism>
<protein>
    <submittedName>
        <fullName evidence="1">Uncharacterized protein</fullName>
    </submittedName>
</protein>
<sequence>MMAVEQAAAQHHEDQQRAITAAFQNLAVEMIESGVKSASATHSKTEREKELAFLSSEANPCYLLMDVSEVTIRRIVESVPDNTYEWWA</sequence>
<gene>
    <name evidence="1" type="ORF">LCGC14_2343640</name>
</gene>
<evidence type="ECO:0000313" key="1">
    <source>
        <dbReference type="EMBL" id="KKL46632.1"/>
    </source>
</evidence>
<reference evidence="1" key="1">
    <citation type="journal article" date="2015" name="Nature">
        <title>Complex archaea that bridge the gap between prokaryotes and eukaryotes.</title>
        <authorList>
            <person name="Spang A."/>
            <person name="Saw J.H."/>
            <person name="Jorgensen S.L."/>
            <person name="Zaremba-Niedzwiedzka K."/>
            <person name="Martijn J."/>
            <person name="Lind A.E."/>
            <person name="van Eijk R."/>
            <person name="Schleper C."/>
            <person name="Guy L."/>
            <person name="Ettema T.J."/>
        </authorList>
    </citation>
    <scope>NUCLEOTIDE SEQUENCE</scope>
</reference>
<proteinExistence type="predicted"/>
<accession>A0A0F9F6C0</accession>
<comment type="caution">
    <text evidence="1">The sequence shown here is derived from an EMBL/GenBank/DDBJ whole genome shotgun (WGS) entry which is preliminary data.</text>
</comment>